<reference evidence="2 3" key="1">
    <citation type="submission" date="2012-01" db="EMBL/GenBank/DDBJ databases">
        <title>The Genome Sequence of Scardovia wiggsiae F0424.</title>
        <authorList>
            <consortium name="The Broad Institute Genome Sequencing Platform"/>
            <person name="Earl A."/>
            <person name="Ward D."/>
            <person name="Feldgarden M."/>
            <person name="Gevers D."/>
            <person name="Izard J."/>
            <person name="Ganesan A."/>
            <person name="Baranova O.V."/>
            <person name="Blanton J.M."/>
            <person name="Tanner A.C."/>
            <person name="Mathney J."/>
            <person name="Dewhirst F.E."/>
            <person name="Young S.K."/>
            <person name="Zeng Q."/>
            <person name="Gargeya S."/>
            <person name="Fitzgerald M."/>
            <person name="Haas B."/>
            <person name="Abouelleil A."/>
            <person name="Alvarado L."/>
            <person name="Arachchi H.M."/>
            <person name="Berlin A."/>
            <person name="Chapman S.B."/>
            <person name="Gearin G."/>
            <person name="Goldberg J."/>
            <person name="Griggs A."/>
            <person name="Gujja S."/>
            <person name="Hansen M."/>
            <person name="Heiman D."/>
            <person name="Howarth C."/>
            <person name="Larimer J."/>
            <person name="Lui A."/>
            <person name="MacDonald P.J.P."/>
            <person name="McCowen C."/>
            <person name="Montmayeur A."/>
            <person name="Murphy C."/>
            <person name="Neiman D."/>
            <person name="Pearson M."/>
            <person name="Priest M."/>
            <person name="Roberts A."/>
            <person name="Saif S."/>
            <person name="Shea T."/>
            <person name="Sisk P."/>
            <person name="Stolte C."/>
            <person name="Sykes S."/>
            <person name="Wortman J."/>
            <person name="Nusbaum C."/>
            <person name="Birren B."/>
        </authorList>
    </citation>
    <scope>NUCLEOTIDE SEQUENCE [LARGE SCALE GENOMIC DNA]</scope>
    <source>
        <strain evidence="2 3">F0424</strain>
    </source>
</reference>
<evidence type="ECO:0000313" key="3">
    <source>
        <dbReference type="Proteomes" id="UP000006415"/>
    </source>
</evidence>
<evidence type="ECO:0000256" key="1">
    <source>
        <dbReference type="ARBA" id="ARBA00008007"/>
    </source>
</evidence>
<dbReference type="EMBL" id="AGZS01000001">
    <property type="protein sequence ID" value="EJD65560.1"/>
    <property type="molecule type" value="Genomic_DNA"/>
</dbReference>
<comment type="caution">
    <text evidence="2">The sequence shown here is derived from an EMBL/GenBank/DDBJ whole genome shotgun (WGS) entry which is preliminary data.</text>
</comment>
<dbReference type="SUPFAM" id="SSF53271">
    <property type="entry name" value="PRTase-like"/>
    <property type="match status" value="1"/>
</dbReference>
<dbReference type="eggNOG" id="COG1040">
    <property type="taxonomic scope" value="Bacteria"/>
</dbReference>
<dbReference type="STRING" id="857290.HMPREF9156_00324"/>
<dbReference type="Gene3D" id="3.40.50.2020">
    <property type="match status" value="1"/>
</dbReference>
<dbReference type="HOGENOM" id="CLU_054549_3_1_11"/>
<sequence length="213" mass="23174">MACTVYSCSAYNRNVRQAILSWKDHGDEELDKPFSYAMEELVNGLYPKVLSLLPSGQAAVGADGSMRDECIYVMPAPSGRGSFYRRGRLQVLPLCYAAARALNAHGADACVVPFLHMHGRLQKSVSHNDRRSRMGRLSGRVSVAHPHRVAGHPVILIDDIMTTGSTLRSCERVLREAGARVYAALTLSMVPGDADGLQLPRPALAACNPQWTA</sequence>
<dbReference type="PANTHER" id="PTHR47505:SF1">
    <property type="entry name" value="DNA UTILIZATION PROTEIN YHGH"/>
    <property type="match status" value="1"/>
</dbReference>
<dbReference type="CDD" id="cd06223">
    <property type="entry name" value="PRTases_typeI"/>
    <property type="match status" value="1"/>
</dbReference>
<dbReference type="InterPro" id="IPR000836">
    <property type="entry name" value="PRTase_dom"/>
</dbReference>
<dbReference type="AlphaFoldDB" id="J0D6E1"/>
<protein>
    <submittedName>
        <fullName evidence="2">Uncharacterized protein</fullName>
    </submittedName>
</protein>
<name>J0D6E1_9BIFI</name>
<dbReference type="InterPro" id="IPR029057">
    <property type="entry name" value="PRTase-like"/>
</dbReference>
<accession>J0D6E1</accession>
<dbReference type="PANTHER" id="PTHR47505">
    <property type="entry name" value="DNA UTILIZATION PROTEIN YHGH"/>
    <property type="match status" value="1"/>
</dbReference>
<evidence type="ECO:0000313" key="2">
    <source>
        <dbReference type="EMBL" id="EJD65560.1"/>
    </source>
</evidence>
<dbReference type="InterPro" id="IPR051910">
    <property type="entry name" value="ComF/GntX_DNA_util-trans"/>
</dbReference>
<dbReference type="Proteomes" id="UP000006415">
    <property type="component" value="Unassembled WGS sequence"/>
</dbReference>
<gene>
    <name evidence="2" type="ORF">HMPREF9156_00324</name>
</gene>
<keyword evidence="3" id="KW-1185">Reference proteome</keyword>
<organism evidence="2 3">
    <name type="scientific">Scardovia wiggsiae F0424</name>
    <dbReference type="NCBI Taxonomy" id="857290"/>
    <lineage>
        <taxon>Bacteria</taxon>
        <taxon>Bacillati</taxon>
        <taxon>Actinomycetota</taxon>
        <taxon>Actinomycetes</taxon>
        <taxon>Bifidobacteriales</taxon>
        <taxon>Bifidobacteriaceae</taxon>
        <taxon>Scardovia</taxon>
    </lineage>
</organism>
<comment type="similarity">
    <text evidence="1">Belongs to the ComF/GntX family.</text>
</comment>
<proteinExistence type="inferred from homology"/>